<evidence type="ECO:0000259" key="4">
    <source>
        <dbReference type="Pfam" id="PF25023"/>
    </source>
</evidence>
<keyword evidence="3" id="KW-0472">Membrane</keyword>
<dbReference type="Gene3D" id="2.180.10.10">
    <property type="entry name" value="RHS repeat-associated core"/>
    <property type="match status" value="1"/>
</dbReference>
<name>A0A231G5S4_PSEJE</name>
<dbReference type="NCBIfam" id="TIGR03696">
    <property type="entry name" value="Rhs_assc_core"/>
    <property type="match status" value="1"/>
</dbReference>
<feature type="transmembrane region" description="Helical" evidence="3">
    <location>
        <begin position="257"/>
        <end position="279"/>
    </location>
</feature>
<gene>
    <name evidence="5" type="ORF">SAMN04490187_1136</name>
</gene>
<dbReference type="SUPFAM" id="SSF56399">
    <property type="entry name" value="ADP-ribosylation"/>
    <property type="match status" value="1"/>
</dbReference>
<dbReference type="Pfam" id="PF25023">
    <property type="entry name" value="TEN_YD-shell"/>
    <property type="match status" value="1"/>
</dbReference>
<evidence type="ECO:0000256" key="1">
    <source>
        <dbReference type="ARBA" id="ARBA00022737"/>
    </source>
</evidence>
<keyword evidence="1" id="KW-0677">Repeat</keyword>
<dbReference type="AlphaFoldDB" id="A0A231G5S4"/>
<feature type="domain" description="Teneurin-like YD-shell" evidence="4">
    <location>
        <begin position="10"/>
        <end position="146"/>
    </location>
</feature>
<dbReference type="InterPro" id="IPR050708">
    <property type="entry name" value="T6SS_VgrG/RHS"/>
</dbReference>
<organism evidence="5 6">
    <name type="scientific">Pseudomonas jessenii</name>
    <dbReference type="NCBI Taxonomy" id="77298"/>
    <lineage>
        <taxon>Bacteria</taxon>
        <taxon>Pseudomonadati</taxon>
        <taxon>Pseudomonadota</taxon>
        <taxon>Gammaproteobacteria</taxon>
        <taxon>Pseudomonadales</taxon>
        <taxon>Pseudomonadaceae</taxon>
        <taxon>Pseudomonas</taxon>
    </lineage>
</organism>
<dbReference type="RefSeq" id="WP_090452468.1">
    <property type="nucleotide sequence ID" value="NZ_FNTC01000002.1"/>
</dbReference>
<accession>A0A231G5S4</accession>
<keyword evidence="6" id="KW-1185">Reference proteome</keyword>
<dbReference type="InterPro" id="IPR056823">
    <property type="entry name" value="TEN-like_YD-shell"/>
</dbReference>
<keyword evidence="3" id="KW-0812">Transmembrane</keyword>
<dbReference type="Proteomes" id="UP000198542">
    <property type="component" value="Unassembled WGS sequence"/>
</dbReference>
<evidence type="ECO:0000256" key="3">
    <source>
        <dbReference type="SAM" id="Phobius"/>
    </source>
</evidence>
<protein>
    <submittedName>
        <fullName evidence="5">RHS repeat-associated core domain-containing protein</fullName>
    </submittedName>
</protein>
<feature type="region of interest" description="Disordered" evidence="2">
    <location>
        <begin position="296"/>
        <end position="339"/>
    </location>
</feature>
<proteinExistence type="predicted"/>
<keyword evidence="3" id="KW-1133">Transmembrane helix</keyword>
<feature type="transmembrane region" description="Helical" evidence="3">
    <location>
        <begin position="220"/>
        <end position="245"/>
    </location>
</feature>
<dbReference type="PANTHER" id="PTHR32305:SF15">
    <property type="entry name" value="PROTEIN RHSA-RELATED"/>
    <property type="match status" value="1"/>
</dbReference>
<dbReference type="EMBL" id="FNTC01000002">
    <property type="protein sequence ID" value="SEB58627.1"/>
    <property type="molecule type" value="Genomic_DNA"/>
</dbReference>
<sequence length="380" mass="41030">MSPTTRPLNRYRYDALDRLVELEPLELEKLTRFYRGEHLVTQLKGQDAYSVLQHDRQLLAVQSLDGVERNSLLLVTDQQRSVLQMTGPDAGVRQVYAPYGHRRVESGPGGLLGFTGEAVDPATGHYLLGNGHRAFNPVLMRFNRPDSLSPFGRGGLNAYAYCLGDPVNFSDPTGRFARLITSLFSVANARITMSPAIPFKLAKDALQWGAAGRLPYKYTLGAAGSTVAGVATMASALTGVASAVAGITGDSESAKTLGFIALGLAGLTVVSRATVYWAARDPKTVTALKRFVENKGRAPSDPFRPSAPPMSPSFFSPGPDQPSAPFLTPPPTPGILRSGPLKLAGKRSYDEMLEVAATRPILVARRQRSPLNPNKKIRWT</sequence>
<evidence type="ECO:0000313" key="5">
    <source>
        <dbReference type="EMBL" id="SEB58627.1"/>
    </source>
</evidence>
<dbReference type="PANTHER" id="PTHR32305">
    <property type="match status" value="1"/>
</dbReference>
<dbReference type="InterPro" id="IPR022385">
    <property type="entry name" value="Rhs_assc_core"/>
</dbReference>
<evidence type="ECO:0000313" key="6">
    <source>
        <dbReference type="Proteomes" id="UP000198542"/>
    </source>
</evidence>
<evidence type="ECO:0000256" key="2">
    <source>
        <dbReference type="SAM" id="MobiDB-lite"/>
    </source>
</evidence>
<reference evidence="6" key="1">
    <citation type="submission" date="2016-10" db="EMBL/GenBank/DDBJ databases">
        <authorList>
            <person name="Varghese N."/>
            <person name="Submissions S."/>
        </authorList>
    </citation>
    <scope>NUCLEOTIDE SEQUENCE [LARGE SCALE GENOMIC DNA]</scope>
    <source>
        <strain evidence="6">BS3660</strain>
    </source>
</reference>
<feature type="compositionally biased region" description="Pro residues" evidence="2">
    <location>
        <begin position="319"/>
        <end position="333"/>
    </location>
</feature>